<dbReference type="HAMAP" id="MF_01471">
    <property type="entry name" value="Cas2"/>
    <property type="match status" value="1"/>
</dbReference>
<proteinExistence type="inferred from homology"/>
<comment type="cofactor">
    <cofactor evidence="1 9">
        <name>Mg(2+)</name>
        <dbReference type="ChEBI" id="CHEBI:18420"/>
    </cofactor>
</comment>
<dbReference type="EMBL" id="CP012390">
    <property type="protein sequence ID" value="ALE19005.1"/>
    <property type="molecule type" value="Genomic_DNA"/>
</dbReference>
<dbReference type="EC" id="3.1.-.-" evidence="9"/>
<dbReference type="STRING" id="1528099.AL705_04460"/>
<dbReference type="GO" id="GO:0043571">
    <property type="term" value="P:maintenance of CRISPR repeat elements"/>
    <property type="evidence" value="ECO:0007669"/>
    <property type="project" value="UniProtKB-UniRule"/>
</dbReference>
<keyword evidence="6 9" id="KW-0378">Hydrolase</keyword>
<comment type="similarity">
    <text evidence="2 9">Belongs to the CRISPR-associated endoribonuclease Cas2 protein family.</text>
</comment>
<evidence type="ECO:0000313" key="11">
    <source>
        <dbReference type="Proteomes" id="UP000068137"/>
    </source>
</evidence>
<dbReference type="GO" id="GO:0046872">
    <property type="term" value="F:metal ion binding"/>
    <property type="evidence" value="ECO:0007669"/>
    <property type="project" value="UniProtKB-UniRule"/>
</dbReference>
<dbReference type="NCBIfam" id="TIGR01573">
    <property type="entry name" value="cas2"/>
    <property type="match status" value="1"/>
</dbReference>
<dbReference type="GO" id="GO:0051607">
    <property type="term" value="P:defense response to virus"/>
    <property type="evidence" value="ECO:0007669"/>
    <property type="project" value="UniProtKB-UniRule"/>
</dbReference>
<gene>
    <name evidence="9" type="primary">cas2</name>
    <name evidence="10" type="ORF">AL705_04460</name>
</gene>
<keyword evidence="8 9" id="KW-0051">Antiviral defense</keyword>
<dbReference type="SUPFAM" id="SSF143430">
    <property type="entry name" value="TTP0101/SSO1404-like"/>
    <property type="match status" value="1"/>
</dbReference>
<sequence>MSEQKVWSLVMFDVPTKTKTQVRAYTQLHKELLYLGFTHLQHSVYARYVPFVEPIAGIYKCIKAMCPPGGDIRMILISDSQWGKQVRIFNEEEEKPEDPPEQLEIF</sequence>
<dbReference type="InterPro" id="IPR021127">
    <property type="entry name" value="CRISPR_associated_Cas2"/>
</dbReference>
<feature type="binding site" evidence="9">
    <location>
        <position position="13"/>
    </location>
    <ligand>
        <name>Mg(2+)</name>
        <dbReference type="ChEBI" id="CHEBI:18420"/>
        <note>catalytic</note>
    </ligand>
</feature>
<evidence type="ECO:0000256" key="7">
    <source>
        <dbReference type="ARBA" id="ARBA00022842"/>
    </source>
</evidence>
<accession>A0A0M5KZL7</accession>
<evidence type="ECO:0000256" key="5">
    <source>
        <dbReference type="ARBA" id="ARBA00022759"/>
    </source>
</evidence>
<evidence type="ECO:0000256" key="1">
    <source>
        <dbReference type="ARBA" id="ARBA00001946"/>
    </source>
</evidence>
<organism evidence="10 11">
    <name type="scientific">Lawsonella clevelandensis</name>
    <dbReference type="NCBI Taxonomy" id="1528099"/>
    <lineage>
        <taxon>Bacteria</taxon>
        <taxon>Bacillati</taxon>
        <taxon>Actinomycetota</taxon>
        <taxon>Actinomycetes</taxon>
        <taxon>Mycobacteriales</taxon>
        <taxon>Lawsonellaceae</taxon>
        <taxon>Lawsonella</taxon>
    </lineage>
</organism>
<dbReference type="GO" id="GO:0016787">
    <property type="term" value="F:hydrolase activity"/>
    <property type="evidence" value="ECO:0007669"/>
    <property type="project" value="UniProtKB-KW"/>
</dbReference>
<evidence type="ECO:0000313" key="10">
    <source>
        <dbReference type="EMBL" id="ALE19005.1"/>
    </source>
</evidence>
<evidence type="ECO:0000256" key="8">
    <source>
        <dbReference type="ARBA" id="ARBA00023118"/>
    </source>
</evidence>
<dbReference type="InterPro" id="IPR019199">
    <property type="entry name" value="Virulence_VapD/CRISPR_Cas2"/>
</dbReference>
<keyword evidence="5 9" id="KW-0255">Endonuclease</keyword>
<dbReference type="OrthoDB" id="9791737at2"/>
<keyword evidence="7 9" id="KW-0460">Magnesium</keyword>
<dbReference type="AlphaFoldDB" id="A0A0M5KZL7"/>
<evidence type="ECO:0000256" key="6">
    <source>
        <dbReference type="ARBA" id="ARBA00022801"/>
    </source>
</evidence>
<name>A0A0M5KZL7_9ACTN</name>
<dbReference type="Pfam" id="PF09827">
    <property type="entry name" value="CRISPR_Cas2"/>
    <property type="match status" value="1"/>
</dbReference>
<comment type="subunit">
    <text evidence="9">Homodimer, forms a heterotetramer with a Cas1 homodimer.</text>
</comment>
<keyword evidence="3 9" id="KW-0540">Nuclease</keyword>
<protein>
    <recommendedName>
        <fullName evidence="9">CRISPR-associated endoribonuclease Cas2</fullName>
        <ecNumber evidence="9">3.1.-.-</ecNumber>
    </recommendedName>
</protein>
<evidence type="ECO:0000256" key="2">
    <source>
        <dbReference type="ARBA" id="ARBA00009959"/>
    </source>
</evidence>
<evidence type="ECO:0000256" key="4">
    <source>
        <dbReference type="ARBA" id="ARBA00022723"/>
    </source>
</evidence>
<dbReference type="Proteomes" id="UP000068137">
    <property type="component" value="Chromosome"/>
</dbReference>
<keyword evidence="4 9" id="KW-0479">Metal-binding</keyword>
<evidence type="ECO:0000256" key="9">
    <source>
        <dbReference type="HAMAP-Rule" id="MF_01471"/>
    </source>
</evidence>
<dbReference type="GO" id="GO:0004521">
    <property type="term" value="F:RNA endonuclease activity"/>
    <property type="evidence" value="ECO:0007669"/>
    <property type="project" value="InterPro"/>
</dbReference>
<comment type="function">
    <text evidence="9">CRISPR (clustered regularly interspaced short palindromic repeat), is an adaptive immune system that provides protection against mobile genetic elements (viruses, transposable elements and conjugative plasmids). CRISPR clusters contain sequences complementary to antecedent mobile elements and target invading nucleic acids. CRISPR clusters are transcribed and processed into CRISPR RNA (crRNA). Functions as a ssRNA-specific endoribonuclease. Involved in the integration of spacer DNA into the CRISPR cassette.</text>
</comment>
<reference evidence="10 11" key="1">
    <citation type="journal article" date="2015" name="Genome Announc.">
        <title>Complete Genome Sequences for Two Strains of a Novel Fastidious, Partially Acid-Fast, Gram-Positive Corynebacterineae Bacterium, Derived from Human Clinical Samples.</title>
        <authorList>
            <person name="Nicholson A.C."/>
            <person name="Bell M."/>
            <person name="Humrighouse B.W."/>
            <person name="McQuiston J.R."/>
        </authorList>
    </citation>
    <scope>NUCLEOTIDE SEQUENCE [LARGE SCALE GENOMIC DNA]</scope>
    <source>
        <strain evidence="10 11">X1698</strain>
    </source>
</reference>
<dbReference type="KEGG" id="cbq:AL705_04460"/>
<evidence type="ECO:0000256" key="3">
    <source>
        <dbReference type="ARBA" id="ARBA00022722"/>
    </source>
</evidence>
<dbReference type="RefSeq" id="WP_053961990.1">
    <property type="nucleotide sequence ID" value="NZ_CP012390.1"/>
</dbReference>